<dbReference type="PANTHER" id="PTHR42648:SF11">
    <property type="entry name" value="TRANSPOSON TY4-P GAG-POL POLYPROTEIN"/>
    <property type="match status" value="1"/>
</dbReference>
<keyword evidence="1" id="KW-0540">Nuclease</keyword>
<dbReference type="PROSITE" id="PS50994">
    <property type="entry name" value="INTEGRASE"/>
    <property type="match status" value="1"/>
</dbReference>
<dbReference type="Gene3D" id="3.30.420.10">
    <property type="entry name" value="Ribonuclease H-like superfamily/Ribonuclease H"/>
    <property type="match status" value="1"/>
</dbReference>
<keyword evidence="12" id="KW-1185">Reference proteome</keyword>
<dbReference type="PANTHER" id="PTHR42648">
    <property type="entry name" value="TRANSPOSASE, PUTATIVE-RELATED"/>
    <property type="match status" value="1"/>
</dbReference>
<evidence type="ECO:0000256" key="4">
    <source>
        <dbReference type="ARBA" id="ARBA00022801"/>
    </source>
</evidence>
<evidence type="ECO:0000256" key="6">
    <source>
        <dbReference type="ARBA" id="ARBA00022908"/>
    </source>
</evidence>
<accession>A0A151RA91</accession>
<dbReference type="GO" id="GO:0003964">
    <property type="term" value="F:RNA-directed DNA polymerase activity"/>
    <property type="evidence" value="ECO:0007669"/>
    <property type="project" value="UniProtKB-KW"/>
</dbReference>
<evidence type="ECO:0000313" key="12">
    <source>
        <dbReference type="Proteomes" id="UP000075243"/>
    </source>
</evidence>
<name>A0A151RA91_CAJCA</name>
<keyword evidence="7" id="KW-0695">RNA-directed DNA polymerase</keyword>
<evidence type="ECO:0000256" key="3">
    <source>
        <dbReference type="ARBA" id="ARBA00022759"/>
    </source>
</evidence>
<dbReference type="GO" id="GO:0006310">
    <property type="term" value="P:DNA recombination"/>
    <property type="evidence" value="ECO:0007669"/>
    <property type="project" value="UniProtKB-KW"/>
</dbReference>
<evidence type="ECO:0000256" key="1">
    <source>
        <dbReference type="ARBA" id="ARBA00022722"/>
    </source>
</evidence>
<feature type="domain" description="Integrase catalytic" evidence="10">
    <location>
        <begin position="1"/>
        <end position="56"/>
    </location>
</feature>
<dbReference type="GO" id="GO:0016787">
    <property type="term" value="F:hydrolase activity"/>
    <property type="evidence" value="ECO:0007669"/>
    <property type="project" value="UniProtKB-KW"/>
</dbReference>
<evidence type="ECO:0000256" key="7">
    <source>
        <dbReference type="ARBA" id="ARBA00022918"/>
    </source>
</evidence>
<dbReference type="Proteomes" id="UP000075243">
    <property type="component" value="Unassembled WGS sequence"/>
</dbReference>
<dbReference type="InterPro" id="IPR012337">
    <property type="entry name" value="RNaseH-like_sf"/>
</dbReference>
<evidence type="ECO:0000256" key="5">
    <source>
        <dbReference type="ARBA" id="ARBA00022842"/>
    </source>
</evidence>
<dbReference type="InterPro" id="IPR036397">
    <property type="entry name" value="RNaseH_sf"/>
</dbReference>
<keyword evidence="8" id="KW-0548">Nucleotidyltransferase</keyword>
<evidence type="ECO:0000256" key="2">
    <source>
        <dbReference type="ARBA" id="ARBA00022723"/>
    </source>
</evidence>
<keyword evidence="6" id="KW-0229">DNA integration</keyword>
<dbReference type="OMA" id="MEMARYM"/>
<dbReference type="GO" id="GO:0015074">
    <property type="term" value="P:DNA integration"/>
    <property type="evidence" value="ECO:0007669"/>
    <property type="project" value="UniProtKB-KW"/>
</dbReference>
<dbReference type="STRING" id="3821.A0A151RA91"/>
<dbReference type="InterPro" id="IPR001584">
    <property type="entry name" value="Integrase_cat-core"/>
</dbReference>
<dbReference type="SUPFAM" id="SSF53098">
    <property type="entry name" value="Ribonuclease H-like"/>
    <property type="match status" value="1"/>
</dbReference>
<reference evidence="11" key="1">
    <citation type="journal article" date="2012" name="Nat. Biotechnol.">
        <title>Draft genome sequence of pigeonpea (Cajanus cajan), an orphan legume crop of resource-poor farmers.</title>
        <authorList>
            <person name="Varshney R.K."/>
            <person name="Chen W."/>
            <person name="Li Y."/>
            <person name="Bharti A.K."/>
            <person name="Saxena R.K."/>
            <person name="Schlueter J.A."/>
            <person name="Donoghue M.T."/>
            <person name="Azam S."/>
            <person name="Fan G."/>
            <person name="Whaley A.M."/>
            <person name="Farmer A.D."/>
            <person name="Sheridan J."/>
            <person name="Iwata A."/>
            <person name="Tuteja R."/>
            <person name="Penmetsa R.V."/>
            <person name="Wu W."/>
            <person name="Upadhyaya H.D."/>
            <person name="Yang S.P."/>
            <person name="Shah T."/>
            <person name="Saxena K.B."/>
            <person name="Michael T."/>
            <person name="McCombie W.R."/>
            <person name="Yang B."/>
            <person name="Zhang G."/>
            <person name="Yang H."/>
            <person name="Wang J."/>
            <person name="Spillane C."/>
            <person name="Cook D.R."/>
            <person name="May G.D."/>
            <person name="Xu X."/>
            <person name="Jackson S.A."/>
        </authorList>
    </citation>
    <scope>NUCLEOTIDE SEQUENCE [LARGE SCALE GENOMIC DNA]</scope>
</reference>
<proteinExistence type="predicted"/>
<dbReference type="GO" id="GO:0046872">
    <property type="term" value="F:metal ion binding"/>
    <property type="evidence" value="ECO:0007669"/>
    <property type="project" value="UniProtKB-KW"/>
</dbReference>
<dbReference type="InterPro" id="IPR039537">
    <property type="entry name" value="Retrotran_Ty1/copia-like"/>
</dbReference>
<protein>
    <submittedName>
        <fullName evidence="11">Retrovirus-related Pol polyprotein from transposon TNT 1-94</fullName>
    </submittedName>
</protein>
<evidence type="ECO:0000313" key="11">
    <source>
        <dbReference type="EMBL" id="KYP39285.1"/>
    </source>
</evidence>
<dbReference type="GO" id="GO:0004519">
    <property type="term" value="F:endonuclease activity"/>
    <property type="evidence" value="ECO:0007669"/>
    <property type="project" value="UniProtKB-KW"/>
</dbReference>
<dbReference type="EMBL" id="KQ483921">
    <property type="protein sequence ID" value="KYP39285.1"/>
    <property type="molecule type" value="Genomic_DNA"/>
</dbReference>
<dbReference type="GO" id="GO:0003887">
    <property type="term" value="F:DNA-directed DNA polymerase activity"/>
    <property type="evidence" value="ECO:0007669"/>
    <property type="project" value="UniProtKB-KW"/>
</dbReference>
<keyword evidence="2" id="KW-0479">Metal-binding</keyword>
<dbReference type="GO" id="GO:0003676">
    <property type="term" value="F:nucleic acid binding"/>
    <property type="evidence" value="ECO:0007669"/>
    <property type="project" value="InterPro"/>
</dbReference>
<keyword evidence="3" id="KW-0255">Endonuclease</keyword>
<keyword evidence="8" id="KW-0808">Transferase</keyword>
<keyword evidence="9" id="KW-0233">DNA recombination</keyword>
<evidence type="ECO:0000259" key="10">
    <source>
        <dbReference type="PROSITE" id="PS50994"/>
    </source>
</evidence>
<dbReference type="Gramene" id="C.cajan_35334.t">
    <property type="protein sequence ID" value="C.cajan_35334.t.cds1"/>
    <property type="gene ID" value="C.cajan_35334"/>
</dbReference>
<evidence type="ECO:0000256" key="9">
    <source>
        <dbReference type="ARBA" id="ARBA00023172"/>
    </source>
</evidence>
<keyword evidence="4" id="KW-0378">Hydrolase</keyword>
<sequence>MVAYSPQQNGVFERKNRTVMEMARSMLKEKGLPNTFWAEVVYIDVYILNRCPTKVV</sequence>
<dbReference type="AlphaFoldDB" id="A0A151RA91"/>
<organism evidence="11 12">
    <name type="scientific">Cajanus cajan</name>
    <name type="common">Pigeon pea</name>
    <name type="synonym">Cajanus indicus</name>
    <dbReference type="NCBI Taxonomy" id="3821"/>
    <lineage>
        <taxon>Eukaryota</taxon>
        <taxon>Viridiplantae</taxon>
        <taxon>Streptophyta</taxon>
        <taxon>Embryophyta</taxon>
        <taxon>Tracheophyta</taxon>
        <taxon>Spermatophyta</taxon>
        <taxon>Magnoliopsida</taxon>
        <taxon>eudicotyledons</taxon>
        <taxon>Gunneridae</taxon>
        <taxon>Pentapetalae</taxon>
        <taxon>rosids</taxon>
        <taxon>fabids</taxon>
        <taxon>Fabales</taxon>
        <taxon>Fabaceae</taxon>
        <taxon>Papilionoideae</taxon>
        <taxon>50 kb inversion clade</taxon>
        <taxon>NPAAA clade</taxon>
        <taxon>indigoferoid/millettioid clade</taxon>
        <taxon>Phaseoleae</taxon>
        <taxon>Cajanus</taxon>
    </lineage>
</organism>
<evidence type="ECO:0000256" key="8">
    <source>
        <dbReference type="ARBA" id="ARBA00022932"/>
    </source>
</evidence>
<keyword evidence="5" id="KW-0460">Magnesium</keyword>
<keyword evidence="8" id="KW-0239">DNA-directed DNA polymerase</keyword>
<gene>
    <name evidence="11" type="ORF">KK1_039423</name>
</gene>